<organism evidence="8 9">
    <name type="scientific">Daphnia magna</name>
    <dbReference type="NCBI Taxonomy" id="35525"/>
    <lineage>
        <taxon>Eukaryota</taxon>
        <taxon>Metazoa</taxon>
        <taxon>Ecdysozoa</taxon>
        <taxon>Arthropoda</taxon>
        <taxon>Crustacea</taxon>
        <taxon>Branchiopoda</taxon>
        <taxon>Diplostraca</taxon>
        <taxon>Cladocera</taxon>
        <taxon>Anomopoda</taxon>
        <taxon>Daphniidae</taxon>
        <taxon>Daphnia</taxon>
    </lineage>
</organism>
<protein>
    <submittedName>
        <fullName evidence="8">Putative GMP synthase</fullName>
    </submittedName>
</protein>
<reference evidence="8 9" key="1">
    <citation type="submission" date="2016-03" db="EMBL/GenBank/DDBJ databases">
        <title>EvidentialGene: Evidence-directed Construction of Genes on Genomes.</title>
        <authorList>
            <person name="Gilbert D.G."/>
            <person name="Choi J.-H."/>
            <person name="Mockaitis K."/>
            <person name="Colbourne J."/>
            <person name="Pfrender M."/>
        </authorList>
    </citation>
    <scope>NUCLEOTIDE SEQUENCE [LARGE SCALE GENOMIC DNA]</scope>
    <source>
        <strain evidence="8 9">Xinb3</strain>
        <tissue evidence="8">Complete organism</tissue>
    </source>
</reference>
<dbReference type="InterPro" id="IPR025777">
    <property type="entry name" value="GMPS_ATP_PPase_dom"/>
</dbReference>
<evidence type="ECO:0000259" key="7">
    <source>
        <dbReference type="PROSITE" id="PS51553"/>
    </source>
</evidence>
<sequence>MVRQLRLHGRVVEPLNDIHKDEVRSLGRELGLLAELLERHPFPGPGLSIRILYAEEPSMEAGFGEAQVLIRLIVYANMAAKERALLSRIEIATFKKSVFSGRTVQSQPVCCHATSYSHCRIREISELIAIA</sequence>
<evidence type="ECO:0000256" key="2">
    <source>
        <dbReference type="ARBA" id="ARBA00022741"/>
    </source>
</evidence>
<keyword evidence="4 6" id="KW-0658">Purine biosynthesis</keyword>
<dbReference type="GO" id="GO:0005524">
    <property type="term" value="F:ATP binding"/>
    <property type="evidence" value="ECO:0007669"/>
    <property type="project" value="UniProtKB-UniRule"/>
</dbReference>
<dbReference type="SUPFAM" id="SSF52402">
    <property type="entry name" value="Adenine nucleotide alpha hydrolases-like"/>
    <property type="match status" value="1"/>
</dbReference>
<keyword evidence="1" id="KW-0436">Ligase</keyword>
<dbReference type="GO" id="GO:0003921">
    <property type="term" value="F:GMP synthase activity"/>
    <property type="evidence" value="ECO:0007669"/>
    <property type="project" value="InterPro"/>
</dbReference>
<evidence type="ECO:0000256" key="1">
    <source>
        <dbReference type="ARBA" id="ARBA00022598"/>
    </source>
</evidence>
<evidence type="ECO:0000256" key="5">
    <source>
        <dbReference type="ARBA" id="ARBA00022840"/>
    </source>
</evidence>
<feature type="domain" description="GMPS ATP-PPase" evidence="7">
    <location>
        <begin position="1"/>
        <end position="39"/>
    </location>
</feature>
<dbReference type="AlphaFoldDB" id="A0A164TPE9"/>
<name>A0A164TPE9_9CRUS</name>
<dbReference type="Gene3D" id="3.40.50.620">
    <property type="entry name" value="HUPs"/>
    <property type="match status" value="1"/>
</dbReference>
<keyword evidence="3 6" id="KW-0332">GMP biosynthesis</keyword>
<dbReference type="STRING" id="35525.A0A164TPE9"/>
<keyword evidence="2 6" id="KW-0547">Nucleotide-binding</keyword>
<evidence type="ECO:0000256" key="6">
    <source>
        <dbReference type="PROSITE-ProRule" id="PRU00886"/>
    </source>
</evidence>
<evidence type="ECO:0000256" key="3">
    <source>
        <dbReference type="ARBA" id="ARBA00022749"/>
    </source>
</evidence>
<dbReference type="GO" id="GO:0005829">
    <property type="term" value="C:cytosol"/>
    <property type="evidence" value="ECO:0007669"/>
    <property type="project" value="TreeGrafter"/>
</dbReference>
<gene>
    <name evidence="8" type="ORF">APZ42_024929</name>
</gene>
<proteinExistence type="predicted"/>
<dbReference type="Gene3D" id="3.30.300.10">
    <property type="match status" value="1"/>
</dbReference>
<evidence type="ECO:0000256" key="4">
    <source>
        <dbReference type="ARBA" id="ARBA00022755"/>
    </source>
</evidence>
<accession>A0A164TPE9</accession>
<keyword evidence="9" id="KW-1185">Reference proteome</keyword>
<comment type="caution">
    <text evidence="6">Lacks conserved residue(s) required for the propagation of feature annotation.</text>
</comment>
<dbReference type="Proteomes" id="UP000076858">
    <property type="component" value="Unassembled WGS sequence"/>
</dbReference>
<dbReference type="InterPro" id="IPR014729">
    <property type="entry name" value="Rossmann-like_a/b/a_fold"/>
</dbReference>
<dbReference type="PANTHER" id="PTHR11922:SF2">
    <property type="entry name" value="GMP SYNTHASE [GLUTAMINE-HYDROLYZING]"/>
    <property type="match status" value="1"/>
</dbReference>
<comment type="caution">
    <text evidence="8">The sequence shown here is derived from an EMBL/GenBank/DDBJ whole genome shotgun (WGS) entry which is preliminary data.</text>
</comment>
<dbReference type="PANTHER" id="PTHR11922">
    <property type="entry name" value="GMP SYNTHASE-RELATED"/>
    <property type="match status" value="1"/>
</dbReference>
<dbReference type="PROSITE" id="PS51553">
    <property type="entry name" value="GMPS_ATP_PPASE"/>
    <property type="match status" value="1"/>
</dbReference>
<keyword evidence="5 6" id="KW-0067">ATP-binding</keyword>
<evidence type="ECO:0000313" key="9">
    <source>
        <dbReference type="Proteomes" id="UP000076858"/>
    </source>
</evidence>
<evidence type="ECO:0000313" key="8">
    <source>
        <dbReference type="EMBL" id="KZS10627.1"/>
    </source>
</evidence>
<dbReference type="EMBL" id="LRGB01001764">
    <property type="protein sequence ID" value="KZS10627.1"/>
    <property type="molecule type" value="Genomic_DNA"/>
</dbReference>